<reference evidence="2 3" key="1">
    <citation type="journal article" date="2017" name="BMC Microbiol.">
        <title>Comparative genomics of Enterococcus spp. isolated from bovine feces.</title>
        <authorList>
            <person name="Beukers A.G."/>
            <person name="Zaheer R."/>
            <person name="Goji N."/>
            <person name="Amoako K.K."/>
            <person name="Chaves A.V."/>
            <person name="Ward M.P."/>
            <person name="McAllister T.A."/>
        </authorList>
    </citation>
    <scope>NUCLEOTIDE SEQUENCE [LARGE SCALE GENOMIC DNA]</scope>
    <source>
        <strain evidence="2 3">F1129D 143</strain>
    </source>
</reference>
<accession>A0A1V8YFF4</accession>
<comment type="caution">
    <text evidence="2">The sequence shown here is derived from an EMBL/GenBank/DDBJ whole genome shotgun (WGS) entry which is preliminary data.</text>
</comment>
<dbReference type="OrthoDB" id="5198189at2"/>
<keyword evidence="1" id="KW-0472">Membrane</keyword>
<dbReference type="Gene3D" id="1.10.1760.20">
    <property type="match status" value="1"/>
</dbReference>
<dbReference type="STRING" id="112904.BH747_00410"/>
<feature type="transmembrane region" description="Helical" evidence="1">
    <location>
        <begin position="107"/>
        <end position="126"/>
    </location>
</feature>
<sequence length="177" mass="20481">MNPNPSNPRFSIQKFAYLSLLTSACVVGRLFFVWLPNVQPMTAILLLLAFYGSLTDTLLVSLLSLFITNLYLGLGTWTISQMIAFSGIILFFHCIRKLPLVAKHVSIQAVFSFFCGIIYGLIVSRIETFIYQIPSFWVYYFQGLPFDFAHGMGNFFFYILLFPLFQRIVFPLYRKHR</sequence>
<keyword evidence="1" id="KW-1133">Transmembrane helix</keyword>
<evidence type="ECO:0000313" key="2">
    <source>
        <dbReference type="EMBL" id="OQO71330.1"/>
    </source>
</evidence>
<dbReference type="EMBL" id="MJEA01000001">
    <property type="protein sequence ID" value="OQO71330.1"/>
    <property type="molecule type" value="Genomic_DNA"/>
</dbReference>
<keyword evidence="1" id="KW-0812">Transmembrane</keyword>
<feature type="transmembrane region" description="Helical" evidence="1">
    <location>
        <begin position="15"/>
        <end position="35"/>
    </location>
</feature>
<name>A0A1V8YFF4_9ENTE</name>
<proteinExistence type="predicted"/>
<dbReference type="Proteomes" id="UP000192477">
    <property type="component" value="Unassembled WGS sequence"/>
</dbReference>
<organism evidence="2 3">
    <name type="scientific">Enterococcus villorum</name>
    <dbReference type="NCBI Taxonomy" id="112904"/>
    <lineage>
        <taxon>Bacteria</taxon>
        <taxon>Bacillati</taxon>
        <taxon>Bacillota</taxon>
        <taxon>Bacilli</taxon>
        <taxon>Lactobacillales</taxon>
        <taxon>Enterococcaceae</taxon>
        <taxon>Enterococcus</taxon>
    </lineage>
</organism>
<evidence type="ECO:0000313" key="3">
    <source>
        <dbReference type="Proteomes" id="UP000192477"/>
    </source>
</evidence>
<dbReference type="RefSeq" id="WP_081181347.1">
    <property type="nucleotide sequence ID" value="NZ_MJEA01000001.1"/>
</dbReference>
<feature type="transmembrane region" description="Helical" evidence="1">
    <location>
        <begin position="42"/>
        <end position="68"/>
    </location>
</feature>
<feature type="transmembrane region" description="Helical" evidence="1">
    <location>
        <begin position="155"/>
        <end position="173"/>
    </location>
</feature>
<protein>
    <submittedName>
        <fullName evidence="2">Cobalamin ECF transporter</fullName>
    </submittedName>
</protein>
<feature type="transmembrane region" description="Helical" evidence="1">
    <location>
        <begin position="74"/>
        <end position="95"/>
    </location>
</feature>
<gene>
    <name evidence="2" type="ORF">BH747_00410</name>
</gene>
<dbReference type="AlphaFoldDB" id="A0A1V8YFF4"/>
<evidence type="ECO:0000256" key="1">
    <source>
        <dbReference type="SAM" id="Phobius"/>
    </source>
</evidence>